<sequence length="82" mass="8969">MGQTDQIDNGIGIRPKGYGVAAQLVISLSEPRPVTPGARVLALEIAGSEAIYFDILSRKTQSSGWFFSYVLKLRKAAEWQLS</sequence>
<proteinExistence type="predicted"/>
<comment type="caution">
    <text evidence="1">The sequence shown here is derived from an EMBL/GenBank/DDBJ whole genome shotgun (WGS) entry which is preliminary data.</text>
</comment>
<gene>
    <name evidence="1" type="ORF">GCM10023333_16870</name>
</gene>
<reference evidence="2" key="1">
    <citation type="journal article" date="2019" name="Int. J. Syst. Evol. Microbiol.">
        <title>The Global Catalogue of Microorganisms (GCM) 10K type strain sequencing project: providing services to taxonomists for standard genome sequencing and annotation.</title>
        <authorList>
            <consortium name="The Broad Institute Genomics Platform"/>
            <consortium name="The Broad Institute Genome Sequencing Center for Infectious Disease"/>
            <person name="Wu L."/>
            <person name="Ma J."/>
        </authorList>
    </citation>
    <scope>NUCLEOTIDE SEQUENCE [LARGE SCALE GENOMIC DNA]</scope>
    <source>
        <strain evidence="2">JCM 18401</strain>
    </source>
</reference>
<evidence type="ECO:0000313" key="2">
    <source>
        <dbReference type="Proteomes" id="UP001499988"/>
    </source>
</evidence>
<evidence type="ECO:0000313" key="1">
    <source>
        <dbReference type="EMBL" id="GAA4883265.1"/>
    </source>
</evidence>
<organism evidence="1 2">
    <name type="scientific">Ferrimonas pelagia</name>
    <dbReference type="NCBI Taxonomy" id="1177826"/>
    <lineage>
        <taxon>Bacteria</taxon>
        <taxon>Pseudomonadati</taxon>
        <taxon>Pseudomonadota</taxon>
        <taxon>Gammaproteobacteria</taxon>
        <taxon>Alteromonadales</taxon>
        <taxon>Ferrimonadaceae</taxon>
        <taxon>Ferrimonas</taxon>
    </lineage>
</organism>
<name>A0ABP9ENS2_9GAMM</name>
<keyword evidence="2" id="KW-1185">Reference proteome</keyword>
<accession>A0ABP9ENS2</accession>
<dbReference type="EMBL" id="BAABJZ010000024">
    <property type="protein sequence ID" value="GAA4883265.1"/>
    <property type="molecule type" value="Genomic_DNA"/>
</dbReference>
<protein>
    <submittedName>
        <fullName evidence="1">Uncharacterized protein</fullName>
    </submittedName>
</protein>
<dbReference type="Proteomes" id="UP001499988">
    <property type="component" value="Unassembled WGS sequence"/>
</dbReference>